<evidence type="ECO:0000256" key="8">
    <source>
        <dbReference type="SAM" id="SignalP"/>
    </source>
</evidence>
<evidence type="ECO:0000256" key="4">
    <source>
        <dbReference type="ARBA" id="ARBA00022729"/>
    </source>
</evidence>
<evidence type="ECO:0000256" key="3">
    <source>
        <dbReference type="ARBA" id="ARBA00012601"/>
    </source>
</evidence>
<comment type="similarity">
    <text evidence="2 7">Belongs to the glycosyl hydrolase 5 (cellulase A) family.</text>
</comment>
<name>A0AAN8MPD1_9PEZI</name>
<dbReference type="PROSITE" id="PS51164">
    <property type="entry name" value="CBM1_2"/>
    <property type="match status" value="1"/>
</dbReference>
<dbReference type="InterPro" id="IPR000254">
    <property type="entry name" value="CBD"/>
</dbReference>
<dbReference type="SMART" id="SM00236">
    <property type="entry name" value="fCBD"/>
    <property type="match status" value="1"/>
</dbReference>
<evidence type="ECO:0000256" key="1">
    <source>
        <dbReference type="ARBA" id="ARBA00000966"/>
    </source>
</evidence>
<accession>A0AAN8MPD1</accession>
<dbReference type="GO" id="GO:0009251">
    <property type="term" value="P:glucan catabolic process"/>
    <property type="evidence" value="ECO:0007669"/>
    <property type="project" value="TreeGrafter"/>
</dbReference>
<feature type="domain" description="CBM1" evidence="9">
    <location>
        <begin position="20"/>
        <end position="56"/>
    </location>
</feature>
<dbReference type="Pfam" id="PF00734">
    <property type="entry name" value="CBM_1"/>
    <property type="match status" value="1"/>
</dbReference>
<dbReference type="EC" id="3.2.1.4" evidence="3"/>
<dbReference type="EMBL" id="JAVHNR010000008">
    <property type="protein sequence ID" value="KAK6335075.1"/>
    <property type="molecule type" value="Genomic_DNA"/>
</dbReference>
<dbReference type="SUPFAM" id="SSF51445">
    <property type="entry name" value="(Trans)glycosidases"/>
    <property type="match status" value="1"/>
</dbReference>
<dbReference type="InterPro" id="IPR017853">
    <property type="entry name" value="GH"/>
</dbReference>
<protein>
    <recommendedName>
        <fullName evidence="3">cellulase</fullName>
        <ecNumber evidence="3">3.2.1.4</ecNumber>
    </recommendedName>
</protein>
<keyword evidence="4 8" id="KW-0732">Signal</keyword>
<evidence type="ECO:0000313" key="10">
    <source>
        <dbReference type="EMBL" id="KAK6335075.1"/>
    </source>
</evidence>
<comment type="catalytic activity">
    <reaction evidence="1">
        <text>Endohydrolysis of (1-&gt;4)-beta-D-glucosidic linkages in cellulose, lichenin and cereal beta-D-glucans.</text>
        <dbReference type="EC" id="3.2.1.4"/>
    </reaction>
</comment>
<feature type="signal peptide" evidence="8">
    <location>
        <begin position="1"/>
        <end position="20"/>
    </location>
</feature>
<dbReference type="GO" id="GO:0005576">
    <property type="term" value="C:extracellular region"/>
    <property type="evidence" value="ECO:0007669"/>
    <property type="project" value="InterPro"/>
</dbReference>
<evidence type="ECO:0000256" key="7">
    <source>
        <dbReference type="RuleBase" id="RU361153"/>
    </source>
</evidence>
<evidence type="ECO:0000313" key="11">
    <source>
        <dbReference type="Proteomes" id="UP001313282"/>
    </source>
</evidence>
<dbReference type="PANTHER" id="PTHR34142:SF1">
    <property type="entry name" value="GLYCOSIDE HYDROLASE FAMILY 5 DOMAIN-CONTAINING PROTEIN"/>
    <property type="match status" value="1"/>
</dbReference>
<organism evidence="10 11">
    <name type="scientific">Orbilia javanica</name>
    <dbReference type="NCBI Taxonomy" id="47235"/>
    <lineage>
        <taxon>Eukaryota</taxon>
        <taxon>Fungi</taxon>
        <taxon>Dikarya</taxon>
        <taxon>Ascomycota</taxon>
        <taxon>Pezizomycotina</taxon>
        <taxon>Orbiliomycetes</taxon>
        <taxon>Orbiliales</taxon>
        <taxon>Orbiliaceae</taxon>
        <taxon>Orbilia</taxon>
    </lineage>
</organism>
<feature type="chain" id="PRO_5042860315" description="cellulase" evidence="8">
    <location>
        <begin position="21"/>
        <end position="428"/>
    </location>
</feature>
<dbReference type="InterPro" id="IPR035971">
    <property type="entry name" value="CBD_sf"/>
</dbReference>
<sequence>MKTDIVLLAALAGLTQRVSAQAQGYGQCGGVNWNGATSCVSGWTCTYSNPYYSQCLPGGNGGGGGNTVTVTSTITQVSTTTVRQTVTSTNWQYETLTETQTVTSTVTRNGGQCTPNPSCNSDRTFDLFGVNEAGAEFGTKIPGTLGTDFTWPTQDSIQYFLDKGFNAIRIPILLERVAPPATGLKDPSKYNQGYLSGLYGLLSYITANGGKAIIDVHNFGRYNGQILTDVEGFGNFWQALSSWTNFNDNIIYDLMNEYHDMENGLVFQLNQAGISAIRSNNIGNLILVEGNAWSGAWHWVENNDMLKYLTDPRKNMVYEMHQYLDSDGSGTSEDCVSSTIGAERVASATQWCEENNVKCFLGEVGAGPNDVCKAAVSGLLCALKNSDAWVGATWWAAGPWWPSDYFQSIEPPNGRAVEIYVPLLESFL</sequence>
<keyword evidence="6 7" id="KW-0326">Glycosidase</keyword>
<evidence type="ECO:0000256" key="2">
    <source>
        <dbReference type="ARBA" id="ARBA00005641"/>
    </source>
</evidence>
<dbReference type="Proteomes" id="UP001313282">
    <property type="component" value="Unassembled WGS sequence"/>
</dbReference>
<reference evidence="10 11" key="1">
    <citation type="submission" date="2019-10" db="EMBL/GenBank/DDBJ databases">
        <authorList>
            <person name="Palmer J.M."/>
        </authorList>
    </citation>
    <scope>NUCLEOTIDE SEQUENCE [LARGE SCALE GENOMIC DNA]</scope>
    <source>
        <strain evidence="10 11">TWF718</strain>
    </source>
</reference>
<dbReference type="PROSITE" id="PS00562">
    <property type="entry name" value="CBM1_1"/>
    <property type="match status" value="1"/>
</dbReference>
<comment type="caution">
    <text evidence="10">The sequence shown here is derived from an EMBL/GenBank/DDBJ whole genome shotgun (WGS) entry which is preliminary data.</text>
</comment>
<proteinExistence type="inferred from homology"/>
<dbReference type="AlphaFoldDB" id="A0AAN8MPD1"/>
<dbReference type="Gene3D" id="3.20.20.80">
    <property type="entry name" value="Glycosidases"/>
    <property type="match status" value="1"/>
</dbReference>
<keyword evidence="5 7" id="KW-0378">Hydrolase</keyword>
<evidence type="ECO:0000259" key="9">
    <source>
        <dbReference type="PROSITE" id="PS51164"/>
    </source>
</evidence>
<evidence type="ECO:0000256" key="5">
    <source>
        <dbReference type="ARBA" id="ARBA00022801"/>
    </source>
</evidence>
<gene>
    <name evidence="10" type="ORF">TWF718_010517</name>
</gene>
<dbReference type="InterPro" id="IPR001547">
    <property type="entry name" value="Glyco_hydro_5"/>
</dbReference>
<dbReference type="GO" id="GO:0008810">
    <property type="term" value="F:cellulase activity"/>
    <property type="evidence" value="ECO:0007669"/>
    <property type="project" value="UniProtKB-EC"/>
</dbReference>
<keyword evidence="11" id="KW-1185">Reference proteome</keyword>
<dbReference type="SUPFAM" id="SSF57180">
    <property type="entry name" value="Cellulose-binding domain"/>
    <property type="match status" value="1"/>
</dbReference>
<dbReference type="GO" id="GO:0030248">
    <property type="term" value="F:cellulose binding"/>
    <property type="evidence" value="ECO:0007669"/>
    <property type="project" value="InterPro"/>
</dbReference>
<evidence type="ECO:0000256" key="6">
    <source>
        <dbReference type="ARBA" id="ARBA00023295"/>
    </source>
</evidence>
<dbReference type="Pfam" id="PF00150">
    <property type="entry name" value="Cellulase"/>
    <property type="match status" value="1"/>
</dbReference>
<dbReference type="PANTHER" id="PTHR34142">
    <property type="entry name" value="ENDO-BETA-1,4-GLUCANASE A"/>
    <property type="match status" value="1"/>
</dbReference>